<dbReference type="VEuPathDB" id="CryptoDB:Vbra_2391"/>
<accession>A0A0G4H783</accession>
<protein>
    <submittedName>
        <fullName evidence="1">Uncharacterized protein</fullName>
    </submittedName>
</protein>
<dbReference type="InterPro" id="IPR029063">
    <property type="entry name" value="SAM-dependent_MTases_sf"/>
</dbReference>
<dbReference type="EMBL" id="CDMY01001044">
    <property type="protein sequence ID" value="CEM39590.1"/>
    <property type="molecule type" value="Genomic_DNA"/>
</dbReference>
<dbReference type="Gene3D" id="3.40.50.150">
    <property type="entry name" value="Vaccinia Virus protein VP39"/>
    <property type="match status" value="1"/>
</dbReference>
<dbReference type="PhylomeDB" id="A0A0G4H783"/>
<dbReference type="InParanoid" id="A0A0G4H783"/>
<gene>
    <name evidence="1" type="ORF">Vbra_2391</name>
</gene>
<proteinExistence type="predicted"/>
<keyword evidence="2" id="KW-1185">Reference proteome</keyword>
<organism evidence="1 2">
    <name type="scientific">Vitrella brassicaformis (strain CCMP3155)</name>
    <dbReference type="NCBI Taxonomy" id="1169540"/>
    <lineage>
        <taxon>Eukaryota</taxon>
        <taxon>Sar</taxon>
        <taxon>Alveolata</taxon>
        <taxon>Colpodellida</taxon>
        <taxon>Vitrellaceae</taxon>
        <taxon>Vitrella</taxon>
    </lineage>
</organism>
<sequence>MSHGPEEQTEAVRQRCQAFKKPYVEVMDLLRERHQGPQTYDGVLIDGRFHLACLIQALKHTSPLQSTVMLHDIGRYISFIKNDLKDAYEVVEVVGNMGMLRKRAGVDVRRYRGAYERVVLDAR</sequence>
<name>A0A0G4H783_VITBC</name>
<dbReference type="Proteomes" id="UP000041254">
    <property type="component" value="Unassembled WGS sequence"/>
</dbReference>
<evidence type="ECO:0000313" key="1">
    <source>
        <dbReference type="EMBL" id="CEM39590.1"/>
    </source>
</evidence>
<reference evidence="1 2" key="1">
    <citation type="submission" date="2014-11" db="EMBL/GenBank/DDBJ databases">
        <authorList>
            <person name="Zhu J."/>
            <person name="Qi W."/>
            <person name="Song R."/>
        </authorList>
    </citation>
    <scope>NUCLEOTIDE SEQUENCE [LARGE SCALE GENOMIC DNA]</scope>
</reference>
<dbReference type="AlphaFoldDB" id="A0A0G4H783"/>
<evidence type="ECO:0000313" key="2">
    <source>
        <dbReference type="Proteomes" id="UP000041254"/>
    </source>
</evidence>